<keyword evidence="1" id="KW-0472">Membrane</keyword>
<comment type="caution">
    <text evidence="2">The sequence shown here is derived from an EMBL/GenBank/DDBJ whole genome shotgun (WGS) entry which is preliminary data.</text>
</comment>
<keyword evidence="1" id="KW-1133">Transmembrane helix</keyword>
<organism evidence="2 3">
    <name type="scientific">Fusarium oxysporum f. sp. conglutinans</name>
    <dbReference type="NCBI Taxonomy" id="100902"/>
    <lineage>
        <taxon>Eukaryota</taxon>
        <taxon>Fungi</taxon>
        <taxon>Dikarya</taxon>
        <taxon>Ascomycota</taxon>
        <taxon>Pezizomycotina</taxon>
        <taxon>Sordariomycetes</taxon>
        <taxon>Hypocreomycetidae</taxon>
        <taxon>Hypocreales</taxon>
        <taxon>Nectriaceae</taxon>
        <taxon>Fusarium</taxon>
        <taxon>Fusarium oxysporum species complex</taxon>
    </lineage>
</organism>
<dbReference type="AlphaFoldDB" id="A0A8H6H1D1"/>
<dbReference type="Proteomes" id="UP000593570">
    <property type="component" value="Unassembled WGS sequence"/>
</dbReference>
<evidence type="ECO:0000313" key="3">
    <source>
        <dbReference type="Proteomes" id="UP000593570"/>
    </source>
</evidence>
<sequence length="139" mass="15439">MAPDQILGWMPLTAIQEVSAMLQIVVLILEEPGHNAKVLAKALGNAFIQFPGLLYKRLFDRDGTFHINNQQGAMLRFRTNPVDARVARQALVALTASTFGLTLFVLQLYGLTHAVSGRKQPDLVMKWCSPAFRDFTLAN</sequence>
<protein>
    <submittedName>
        <fullName evidence="2">Uncharacterized protein</fullName>
    </submittedName>
</protein>
<accession>A0A8H6H1D1</accession>
<keyword evidence="1" id="KW-0812">Transmembrane</keyword>
<dbReference type="EMBL" id="JACDXP010000002">
    <property type="protein sequence ID" value="KAF6528522.1"/>
    <property type="molecule type" value="Genomic_DNA"/>
</dbReference>
<evidence type="ECO:0000313" key="2">
    <source>
        <dbReference type="EMBL" id="KAF6528522.1"/>
    </source>
</evidence>
<reference evidence="2" key="1">
    <citation type="journal article" date="2020" name="bioRxiv">
        <title>A chromosome-scale genome assembly for the Fusarium oxysporum strain Fo5176 to establish a model Arabidopsis-fungal pathosystem.</title>
        <authorList>
            <person name="Fokkens L."/>
            <person name="Guo L."/>
            <person name="Dora S."/>
            <person name="Wang B."/>
            <person name="Ye K."/>
            <person name="Sanchez-Rodriguez C."/>
            <person name="Croll D."/>
        </authorList>
    </citation>
    <scope>NUCLEOTIDE SEQUENCE [LARGE SCALE GENOMIC DNA]</scope>
    <source>
        <strain evidence="2">Fo5176</strain>
    </source>
</reference>
<evidence type="ECO:0000256" key="1">
    <source>
        <dbReference type="SAM" id="Phobius"/>
    </source>
</evidence>
<gene>
    <name evidence="2" type="ORF">HZS61_008824</name>
</gene>
<name>A0A8H6H1D1_FUSOX</name>
<feature type="transmembrane region" description="Helical" evidence="1">
    <location>
        <begin position="90"/>
        <end position="109"/>
    </location>
</feature>
<proteinExistence type="predicted"/>